<proteinExistence type="predicted"/>
<organism evidence="3 4">
    <name type="scientific">Cyphellophora attinorum</name>
    <dbReference type="NCBI Taxonomy" id="1664694"/>
    <lineage>
        <taxon>Eukaryota</taxon>
        <taxon>Fungi</taxon>
        <taxon>Dikarya</taxon>
        <taxon>Ascomycota</taxon>
        <taxon>Pezizomycotina</taxon>
        <taxon>Eurotiomycetes</taxon>
        <taxon>Chaetothyriomycetidae</taxon>
        <taxon>Chaetothyriales</taxon>
        <taxon>Cyphellophoraceae</taxon>
        <taxon>Cyphellophora</taxon>
    </lineage>
</organism>
<reference evidence="3 4" key="1">
    <citation type="submission" date="2015-06" db="EMBL/GenBank/DDBJ databases">
        <title>Draft genome of the ant-associated black yeast Phialophora attae CBS 131958.</title>
        <authorList>
            <person name="Moreno L.F."/>
            <person name="Stielow B.J."/>
            <person name="de Hoog S."/>
            <person name="Vicente V.A."/>
            <person name="Weiss V.A."/>
            <person name="de Vries M."/>
            <person name="Cruz L.M."/>
            <person name="Souza E.M."/>
        </authorList>
    </citation>
    <scope>NUCLEOTIDE SEQUENCE [LARGE SCALE GENOMIC DNA]</scope>
    <source>
        <strain evidence="3 4">CBS 131958</strain>
    </source>
</reference>
<name>A0A0N0NQ06_9EURO</name>
<gene>
    <name evidence="3" type="ORF">AB675_6748</name>
</gene>
<dbReference type="VEuPathDB" id="FungiDB:AB675_6748"/>
<feature type="domain" description="F-box" evidence="2">
    <location>
        <begin position="4"/>
        <end position="53"/>
    </location>
</feature>
<evidence type="ECO:0000313" key="4">
    <source>
        <dbReference type="Proteomes" id="UP000038010"/>
    </source>
</evidence>
<evidence type="ECO:0000259" key="2">
    <source>
        <dbReference type="Pfam" id="PF12937"/>
    </source>
</evidence>
<accession>A0A0N0NQ06</accession>
<dbReference type="EMBL" id="LFJN01000005">
    <property type="protein sequence ID" value="KPI43348.1"/>
    <property type="molecule type" value="Genomic_DNA"/>
</dbReference>
<dbReference type="CDD" id="cd09917">
    <property type="entry name" value="F-box_SF"/>
    <property type="match status" value="1"/>
</dbReference>
<dbReference type="GeneID" id="28738940"/>
<feature type="region of interest" description="Disordered" evidence="1">
    <location>
        <begin position="475"/>
        <end position="538"/>
    </location>
</feature>
<dbReference type="InterPro" id="IPR036047">
    <property type="entry name" value="F-box-like_dom_sf"/>
</dbReference>
<sequence length="538" mass="60503">MSSILPPEVVLMVMQHLHTSPDPEDARALTNALCTCSTWRDIGMDVLWTDIVLDSPESMQSLCDAPASSGLIRTRSLTVTFPEQWFLYEDFGPGRGIVYHVSPTTYCMEASEATQGVHQALRALSQRLPAMSGLETFSFRIQAPIITARRPNSPMEWPRGFFIPHDIVHGVIQSLPPSVRHLELDTRGADRICEGRMDLDVCAALADRLQGLTSLRLRMQRICPQLFRPSTSLRSLIINTIDIACVTLTYSCQDVVPEKDRFHPVLYWKDRHTRRGHSTRAELVRALQSFLPDLPNLQKCLVVDAERFRYGRRSVGMLHVRDFIGNLTTTFPIFDVNGPHGPRGWQILRIPAEQGDSHDIAGGIARLEDIAEGRQWQSTMSGLRLPTSLKDSSEGRRHAWVRNQDASFPAASTEIKMLHADEAVGPFLTKREFIELIKNESVASDGIWGVEVWSHEDEAGRLLVNVRVSEGVDDVEPLLRDEYEGDDEHGDSDEEDDESDEESTEFYDTSDGEYDISDEEGGEEGGEEREEDSDRVSD</sequence>
<evidence type="ECO:0000313" key="3">
    <source>
        <dbReference type="EMBL" id="KPI43348.1"/>
    </source>
</evidence>
<feature type="compositionally biased region" description="Acidic residues" evidence="1">
    <location>
        <begin position="483"/>
        <end position="531"/>
    </location>
</feature>
<dbReference type="Pfam" id="PF12937">
    <property type="entry name" value="F-box-like"/>
    <property type="match status" value="1"/>
</dbReference>
<dbReference type="SUPFAM" id="SSF81383">
    <property type="entry name" value="F-box domain"/>
    <property type="match status" value="1"/>
</dbReference>
<dbReference type="AlphaFoldDB" id="A0A0N0NQ06"/>
<dbReference type="Proteomes" id="UP000038010">
    <property type="component" value="Unassembled WGS sequence"/>
</dbReference>
<dbReference type="OrthoDB" id="4192220at2759"/>
<protein>
    <recommendedName>
        <fullName evidence="2">F-box domain-containing protein</fullName>
    </recommendedName>
</protein>
<dbReference type="RefSeq" id="XP_018003311.1">
    <property type="nucleotide sequence ID" value="XM_018147060.1"/>
</dbReference>
<keyword evidence="4" id="KW-1185">Reference proteome</keyword>
<evidence type="ECO:0000256" key="1">
    <source>
        <dbReference type="SAM" id="MobiDB-lite"/>
    </source>
</evidence>
<dbReference type="STRING" id="1664694.A0A0N0NQ06"/>
<dbReference type="InterPro" id="IPR001810">
    <property type="entry name" value="F-box_dom"/>
</dbReference>
<comment type="caution">
    <text evidence="3">The sequence shown here is derived from an EMBL/GenBank/DDBJ whole genome shotgun (WGS) entry which is preliminary data.</text>
</comment>